<comment type="caution">
    <text evidence="1">The sequence shown here is derived from an EMBL/GenBank/DDBJ whole genome shotgun (WGS) entry which is preliminary data.</text>
</comment>
<evidence type="ECO:0000313" key="2">
    <source>
        <dbReference type="Proteomes" id="UP001178507"/>
    </source>
</evidence>
<evidence type="ECO:0000313" key="1">
    <source>
        <dbReference type="EMBL" id="CAJ1386009.1"/>
    </source>
</evidence>
<dbReference type="AlphaFoldDB" id="A0AA36MZ60"/>
<name>A0AA36MZ60_9DINO</name>
<proteinExistence type="predicted"/>
<dbReference type="EMBL" id="CAUJNA010001315">
    <property type="protein sequence ID" value="CAJ1386009.1"/>
    <property type="molecule type" value="Genomic_DNA"/>
</dbReference>
<sequence length="249" mass="27791">MSVNEAVKALREELLWEWSQFRNELLRDLAELMSTKAQVPACTPTSRSADIAVFEDLAEATICVPSSGDTQVNSEILKMTQASADAVERKQRRRRKAKVHFYRLDASEADQGADELTAPPAAFEIFDTRHDNDNDDDDKALSSQSYLCATAPDWELQTASGQLKVSYEAGPSLQMLPTDLLTRVALMMQPRELLQMRAALRQFCIRMTRVPHVHAHCQFMLHGLQPTFCLLSLAGSYGSREVSEVASGE</sequence>
<organism evidence="1 2">
    <name type="scientific">Effrenium voratum</name>
    <dbReference type="NCBI Taxonomy" id="2562239"/>
    <lineage>
        <taxon>Eukaryota</taxon>
        <taxon>Sar</taxon>
        <taxon>Alveolata</taxon>
        <taxon>Dinophyceae</taxon>
        <taxon>Suessiales</taxon>
        <taxon>Symbiodiniaceae</taxon>
        <taxon>Effrenium</taxon>
    </lineage>
</organism>
<gene>
    <name evidence="1" type="ORF">EVOR1521_LOCUS12475</name>
</gene>
<keyword evidence="2" id="KW-1185">Reference proteome</keyword>
<reference evidence="1" key="1">
    <citation type="submission" date="2023-08" db="EMBL/GenBank/DDBJ databases">
        <authorList>
            <person name="Chen Y."/>
            <person name="Shah S."/>
            <person name="Dougan E. K."/>
            <person name="Thang M."/>
            <person name="Chan C."/>
        </authorList>
    </citation>
    <scope>NUCLEOTIDE SEQUENCE</scope>
</reference>
<dbReference type="Proteomes" id="UP001178507">
    <property type="component" value="Unassembled WGS sequence"/>
</dbReference>
<accession>A0AA36MZ60</accession>
<protein>
    <submittedName>
        <fullName evidence="1">Uncharacterized protein</fullName>
    </submittedName>
</protein>